<evidence type="ECO:0000256" key="2">
    <source>
        <dbReference type="ARBA" id="ARBA00023009"/>
    </source>
</evidence>
<feature type="region of interest" description="Disordered" evidence="4">
    <location>
        <begin position="396"/>
        <end position="417"/>
    </location>
</feature>
<keyword evidence="1" id="KW-1188">Viral release from host cell</keyword>
<proteinExistence type="predicted"/>
<name>A0A8S5SD76_9CAUD</name>
<keyword evidence="3" id="KW-0231">Viral genome packaging</keyword>
<protein>
    <submittedName>
        <fullName evidence="5">Portal protein</fullName>
    </submittedName>
</protein>
<keyword evidence="2" id="KW-1160">Virus entry into host cell</keyword>
<organism evidence="5">
    <name type="scientific">Siphoviridae sp. ctzWr28</name>
    <dbReference type="NCBI Taxonomy" id="2827980"/>
    <lineage>
        <taxon>Viruses</taxon>
        <taxon>Duplodnaviria</taxon>
        <taxon>Heunggongvirae</taxon>
        <taxon>Uroviricota</taxon>
        <taxon>Caudoviricetes</taxon>
    </lineage>
</organism>
<evidence type="ECO:0000256" key="4">
    <source>
        <dbReference type="SAM" id="MobiDB-lite"/>
    </source>
</evidence>
<keyword evidence="1" id="KW-0118">Viral capsid assembly</keyword>
<dbReference type="Pfam" id="PF04860">
    <property type="entry name" value="Phage_portal"/>
    <property type="match status" value="1"/>
</dbReference>
<sequence length="417" mass="48006">MFGLNFFRKNKQQIISINEFGRIFDGFYKQDSEKFLNELYDNPFTSSAITRINEAINNLMWSTYKKGHNDNITEVKDSYVNRTIRSPSKILNTDQLINYFSLYYIIYGELLVLRQDLFTKSEIILLRKGTYMVEYDDQNVLNGIKRIRIGMKEYTGEQLKQFTYIKSINIYDNVAGAGHGISKVKSLSMLHAYYCYITAWNVGILKNGGKREIIALVKQYLNPSKRKELEDNIKEKSGAKNTGVPLILDGTDIDIRNGDFTPRDFDFLAALDEIRNITASVLNVPSILIGDRTNSKFSNYKEAKKDLYTENIIPMAEQIAEHLNGIFKDKLGPNERIDFDTSKIEVLKEDRNAKMERLNNISYLTINEKRAELEYPPVENGDDILINTGTTSLKEIYGDVKPVEEEDDGEETENEEN</sequence>
<evidence type="ECO:0000256" key="1">
    <source>
        <dbReference type="ARBA" id="ARBA00022950"/>
    </source>
</evidence>
<evidence type="ECO:0000256" key="3">
    <source>
        <dbReference type="ARBA" id="ARBA00023219"/>
    </source>
</evidence>
<dbReference type="InterPro" id="IPR006944">
    <property type="entry name" value="Phage/GTA_portal"/>
</dbReference>
<feature type="compositionally biased region" description="Acidic residues" evidence="4">
    <location>
        <begin position="404"/>
        <end position="417"/>
    </location>
</feature>
<accession>A0A8S5SD76</accession>
<reference evidence="5" key="1">
    <citation type="journal article" date="2021" name="Proc. Natl. Acad. Sci. U.S.A.">
        <title>A Catalog of Tens of Thousands of Viruses from Human Metagenomes Reveals Hidden Associations with Chronic Diseases.</title>
        <authorList>
            <person name="Tisza M.J."/>
            <person name="Buck C.B."/>
        </authorList>
    </citation>
    <scope>NUCLEOTIDE SEQUENCE</scope>
    <source>
        <strain evidence="5">CtzWr28</strain>
    </source>
</reference>
<dbReference type="EMBL" id="BK032571">
    <property type="protein sequence ID" value="DAF48631.1"/>
    <property type="molecule type" value="Genomic_DNA"/>
</dbReference>
<evidence type="ECO:0000313" key="5">
    <source>
        <dbReference type="EMBL" id="DAF48631.1"/>
    </source>
</evidence>
<keyword evidence="2" id="KW-1171">Viral genome ejection through host cell envelope</keyword>
<keyword evidence="2" id="KW-1162">Viral penetration into host cytoplasm</keyword>